<accession>A0A150LD65</accession>
<dbReference type="Proteomes" id="UP000075666">
    <property type="component" value="Unassembled WGS sequence"/>
</dbReference>
<evidence type="ECO:0000313" key="2">
    <source>
        <dbReference type="Proteomes" id="UP000075666"/>
    </source>
</evidence>
<proteinExistence type="predicted"/>
<dbReference type="OrthoDB" id="5540852at2"/>
<organism evidence="1 2">
    <name type="scientific">Heyndrickxia sporothermodurans</name>
    <dbReference type="NCBI Taxonomy" id="46224"/>
    <lineage>
        <taxon>Bacteria</taxon>
        <taxon>Bacillati</taxon>
        <taxon>Bacillota</taxon>
        <taxon>Bacilli</taxon>
        <taxon>Bacillales</taxon>
        <taxon>Bacillaceae</taxon>
        <taxon>Heyndrickxia</taxon>
    </lineage>
</organism>
<name>A0A150LD65_9BACI</name>
<dbReference type="AlphaFoldDB" id="A0A150LD65"/>
<dbReference type="EMBL" id="LQYN01000019">
    <property type="protein sequence ID" value="KYD09969.1"/>
    <property type="molecule type" value="Genomic_DNA"/>
</dbReference>
<sequence length="597" mass="69227">MAEPLQIATDEWSFMAGLIGFSRLYEDDPNSITSTGIQLRTDHLDTLADKYFDYLLRKYSVVDRDVKRMEWYINRLNTNNDKVKEYASELRKTMTEQLKKVEKYFPTTKECMELKKVIEALRNVKSENDVNIVYESFSAYKRIMSTDFINEKLTLNYTKTIILGPIFGQPSFLQPSFNSKTTKEHIEKMNKDFVEPAKKEMLFHQVLHSASSKEEIEQFLDEHKEYKPFKDWLTKIKKLKTFEEIVNFLKKDTLGCSFITELLATQSFEEMVFSPLGLSKDKAVNFNWNFNKKQPIPISAVARLLFFLTPIGFTTYNRKVGNETVSKNYRYFSVIFSMKPFAEIVKDNNTYQTLRNEGSTFGEAIIGLLSESQYTASKRSQGFTFVEFYSEYQTKKTLLDYYQMPEYLINYLRIYGNSLKMLRQLDSREEFLRTVLKGLDPKELISSYLRIAVLNGNHAIGAYIATRERWRIIEARKGEGQVGSQDKKIWFIYSRGAELRNKLSQSRSDISGPYKASGRKKIESIAYRLINASKAGDRDSFMDTLFRVHLTANLAIPTTFIESYQEKGLDFTTISSAFIAGLLGEEQGNNKEKTEGE</sequence>
<keyword evidence="2" id="KW-1185">Reference proteome</keyword>
<dbReference type="PATRIC" id="fig|46224.3.peg.1433"/>
<dbReference type="InterPro" id="IPR010180">
    <property type="entry name" value="CRISPR-assoc_prot_CXXC-CXXC"/>
</dbReference>
<reference evidence="1 2" key="1">
    <citation type="submission" date="2016-01" db="EMBL/GenBank/DDBJ databases">
        <title>Genome Sequences of Twelve Sporeforming Bacillus Species Isolated from Foods.</title>
        <authorList>
            <person name="Berendsen E.M."/>
            <person name="Wells-Bennik M.H."/>
            <person name="Krawcyk A.O."/>
            <person name="De Jong A."/>
            <person name="Holsappel S."/>
            <person name="Eijlander R.T."/>
            <person name="Kuipers O.P."/>
        </authorList>
    </citation>
    <scope>NUCLEOTIDE SEQUENCE [LARGE SCALE GENOMIC DNA]</scope>
    <source>
        <strain evidence="1 2">B4102</strain>
    </source>
</reference>
<dbReference type="NCBIfam" id="TIGR01908">
    <property type="entry name" value="cas_CXXC_CXXC"/>
    <property type="match status" value="1"/>
</dbReference>
<dbReference type="STRING" id="46224.B4102_2382"/>
<gene>
    <name evidence="1" type="ORF">B4102_2382</name>
</gene>
<dbReference type="RefSeq" id="WP_066228069.1">
    <property type="nucleotide sequence ID" value="NZ_JARMRW010000087.1"/>
</dbReference>
<evidence type="ECO:0000313" key="1">
    <source>
        <dbReference type="EMBL" id="KYD09969.1"/>
    </source>
</evidence>
<evidence type="ECO:0008006" key="3">
    <source>
        <dbReference type="Google" id="ProtNLM"/>
    </source>
</evidence>
<protein>
    <recommendedName>
        <fullName evidence="3">Type I-B CRISPR-associated protein Cas8b1/Cst1</fullName>
    </recommendedName>
</protein>
<comment type="caution">
    <text evidence="1">The sequence shown here is derived from an EMBL/GenBank/DDBJ whole genome shotgun (WGS) entry which is preliminary data.</text>
</comment>